<proteinExistence type="predicted"/>
<dbReference type="VEuPathDB" id="FungiDB:PGTG_21517"/>
<dbReference type="RefSeq" id="XP_003889874.1">
    <property type="nucleotide sequence ID" value="XM_003889825.1"/>
</dbReference>
<dbReference type="GeneID" id="13540680"/>
<dbReference type="EMBL" id="DS178283">
    <property type="protein sequence ID" value="EHS63301.1"/>
    <property type="molecule type" value="Genomic_DNA"/>
</dbReference>
<organism evidence="1 2">
    <name type="scientific">Puccinia graminis f. sp. tritici (strain CRL 75-36-700-3 / race SCCL)</name>
    <name type="common">Black stem rust fungus</name>
    <dbReference type="NCBI Taxonomy" id="418459"/>
    <lineage>
        <taxon>Eukaryota</taxon>
        <taxon>Fungi</taxon>
        <taxon>Dikarya</taxon>
        <taxon>Basidiomycota</taxon>
        <taxon>Pucciniomycotina</taxon>
        <taxon>Pucciniomycetes</taxon>
        <taxon>Pucciniales</taxon>
        <taxon>Pucciniaceae</taxon>
        <taxon>Puccinia</taxon>
    </lineage>
</organism>
<dbReference type="InParanoid" id="H6QRJ3"/>
<dbReference type="HOGENOM" id="CLU_2528543_0_0_1"/>
<protein>
    <submittedName>
        <fullName evidence="1">Uncharacterized protein</fullName>
    </submittedName>
</protein>
<dbReference type="KEGG" id="pgr:PGTG_21517"/>
<sequence>MEMHVVSAIEFPDTSPMILDYLLPLIIMIINDPEETISLGRLMGPSPDQPPPMVHSPLSLRLILDLKLFSHITTLILLLGMRWS</sequence>
<evidence type="ECO:0000313" key="1">
    <source>
        <dbReference type="EMBL" id="EHS63301.1"/>
    </source>
</evidence>
<evidence type="ECO:0000313" key="2">
    <source>
        <dbReference type="Proteomes" id="UP000008783"/>
    </source>
</evidence>
<gene>
    <name evidence="1" type="ORF">PGTG_21517</name>
</gene>
<accession>H6QRJ3</accession>
<dbReference type="Proteomes" id="UP000008783">
    <property type="component" value="Unassembled WGS sequence"/>
</dbReference>
<name>H6QRJ3_PUCGT</name>
<dbReference type="AlphaFoldDB" id="H6QRJ3"/>
<reference evidence="2" key="1">
    <citation type="journal article" date="2011" name="Proc. Natl. Acad. Sci. U.S.A.">
        <title>Obligate biotrophy features unraveled by the genomic analysis of rust fungi.</title>
        <authorList>
            <person name="Duplessis S."/>
            <person name="Cuomo C.A."/>
            <person name="Lin Y.-C."/>
            <person name="Aerts A."/>
            <person name="Tisserant E."/>
            <person name="Veneault-Fourrey C."/>
            <person name="Joly D.L."/>
            <person name="Hacquard S."/>
            <person name="Amselem J."/>
            <person name="Cantarel B.L."/>
            <person name="Chiu R."/>
            <person name="Coutinho P.M."/>
            <person name="Feau N."/>
            <person name="Field M."/>
            <person name="Frey P."/>
            <person name="Gelhaye E."/>
            <person name="Goldberg J."/>
            <person name="Grabherr M.G."/>
            <person name="Kodira C.D."/>
            <person name="Kohler A."/>
            <person name="Kuees U."/>
            <person name="Lindquist E.A."/>
            <person name="Lucas S.M."/>
            <person name="Mago R."/>
            <person name="Mauceli E."/>
            <person name="Morin E."/>
            <person name="Murat C."/>
            <person name="Pangilinan J.L."/>
            <person name="Park R."/>
            <person name="Pearson M."/>
            <person name="Quesneville H."/>
            <person name="Rouhier N."/>
            <person name="Sakthikumar S."/>
            <person name="Salamov A.A."/>
            <person name="Schmutz J."/>
            <person name="Selles B."/>
            <person name="Shapiro H."/>
            <person name="Tanguay P."/>
            <person name="Tuskan G.A."/>
            <person name="Henrissat B."/>
            <person name="Van de Peer Y."/>
            <person name="Rouze P."/>
            <person name="Ellis J.G."/>
            <person name="Dodds P.N."/>
            <person name="Schein J.E."/>
            <person name="Zhong S."/>
            <person name="Hamelin R.C."/>
            <person name="Grigoriev I.V."/>
            <person name="Szabo L.J."/>
            <person name="Martin F."/>
        </authorList>
    </citation>
    <scope>NUCLEOTIDE SEQUENCE [LARGE SCALE GENOMIC DNA]</scope>
    <source>
        <strain evidence="2">CRL 75-36-700-3 / race SCCL</strain>
    </source>
</reference>
<keyword evidence="2" id="KW-1185">Reference proteome</keyword>